<dbReference type="GO" id="GO:0008270">
    <property type="term" value="F:zinc ion binding"/>
    <property type="evidence" value="ECO:0007669"/>
    <property type="project" value="UniProtKB-KW"/>
</dbReference>
<evidence type="ECO:0000259" key="24">
    <source>
        <dbReference type="PROSITE" id="PS50089"/>
    </source>
</evidence>
<gene>
    <name evidence="25" type="ORF">C1SCF055_LOCUS5678</name>
</gene>
<evidence type="ECO:0000256" key="19">
    <source>
        <dbReference type="ARBA" id="ARBA00023140"/>
    </source>
</evidence>
<evidence type="ECO:0000256" key="18">
    <source>
        <dbReference type="ARBA" id="ARBA00023136"/>
    </source>
</evidence>
<evidence type="ECO:0000256" key="14">
    <source>
        <dbReference type="ARBA" id="ARBA00022786"/>
    </source>
</evidence>
<comment type="similarity">
    <text evidence="6">Belongs to the pex2/pex10/pex12 family.</text>
</comment>
<comment type="caution">
    <text evidence="25">The sequence shown here is derived from an EMBL/GenBank/DDBJ whole genome shotgun (WGS) entry which is preliminary data.</text>
</comment>
<evidence type="ECO:0000256" key="21">
    <source>
        <dbReference type="ARBA" id="ARBA00047554"/>
    </source>
</evidence>
<keyword evidence="14" id="KW-0833">Ubl conjugation pathway</keyword>
<evidence type="ECO:0000256" key="11">
    <source>
        <dbReference type="ARBA" id="ARBA00022692"/>
    </source>
</evidence>
<dbReference type="Pfam" id="PF01593">
    <property type="entry name" value="Amino_oxidase"/>
    <property type="match status" value="1"/>
</dbReference>
<feature type="region of interest" description="Disordered" evidence="23">
    <location>
        <begin position="897"/>
        <end position="1138"/>
    </location>
</feature>
<feature type="region of interest" description="Disordered" evidence="23">
    <location>
        <begin position="563"/>
        <end position="609"/>
    </location>
</feature>
<evidence type="ECO:0000313" key="27">
    <source>
        <dbReference type="Proteomes" id="UP001152797"/>
    </source>
</evidence>
<dbReference type="Pfam" id="PF00097">
    <property type="entry name" value="zf-C3HC4"/>
    <property type="match status" value="1"/>
</dbReference>
<keyword evidence="27" id="KW-1185">Reference proteome</keyword>
<dbReference type="PANTHER" id="PTHR23350">
    <property type="entry name" value="PEROXISOME ASSEMBLY PROTEIN 10"/>
    <property type="match status" value="1"/>
</dbReference>
<evidence type="ECO:0000256" key="20">
    <source>
        <dbReference type="ARBA" id="ARBA00023244"/>
    </source>
</evidence>
<dbReference type="SUPFAM" id="SSF51905">
    <property type="entry name" value="FAD/NAD(P)-binding domain"/>
    <property type="match status" value="1"/>
</dbReference>
<evidence type="ECO:0000256" key="4">
    <source>
        <dbReference type="ARBA" id="ARBA00004906"/>
    </source>
</evidence>
<feature type="compositionally biased region" description="Polar residues" evidence="23">
    <location>
        <begin position="1127"/>
        <end position="1138"/>
    </location>
</feature>
<comment type="similarity">
    <text evidence="7">Belongs to the protoporphyrinogen/coproporphyrinogen oxidase family. Protoporphyrinogen oxidase subfamily.</text>
</comment>
<sequence length="1138" mass="125781">HGPPQALPYAHPADLLRADQKDEDSRAELRKLVLEASEEVLGARAARCQETLGALSDAGYAWATAAAGSSLGEEYSELLQVDASRHPTGRDLRLLNAALHGGFTQRLAGRWTEGWQMAMRLHLAFFYLFGRYHHWAQRLLRLRFISLAERPDRNFTYRLLGLVLMAQLLGQLLSKVLAKRSSDERQLDGSASLQAALAGAASAPLVPRSALGRGRLPQCNICMSCPADDVTATPCGHLFCWDCIASWSGGTGVFAEAFVPPVPCAKPSSEAAAFVALRRTDVMRSMRHQKGERRVAFERLIDPFVSGVYAGDPSTLSAEAATGRVQVLEKNAGSLVAGAIKLFQDRASKPAEPRDPRLPEVKGQTVGSFRKGLKQFSDALCEDVAKHGSPVRLQWKLTKLAYDKQTEMHVLDYDTPEGPKRLRSKALILTSPSYITAPLLKEVCSPAAEALEGIRYPRVAAVTVEYHKSAFREPAHGKGIVNGFGQLHPRSQGIRTLGTIYSSSLFPNRMPDENKIMLLHYIGGARDPELFGGIQDLSEGQLVEATHKDTVETMLHSTEAVYEDNPKGPTALKHPLMPWPPGTAKGESKGREQDHTKKVNKKNDNMDENTVQYSVDSAGVPYPRSLWEATVEYHDYVQWNESFGVPVDTFDVFLNDYPKAVKDNIMKEYAETPKRLVADPLVGVADLMQPVENLLQREKGINLAKYIQPPSGVSWKSAVPVEWLCKHQELLTDYINISKNTIISGKKHKLALEKLHHQHDILGGRKSTQDAVDYVDDTIRMALSHLRQMCQVVQKKDTTYRKCSPAMQETLEKLLVKIDFGPQESCTDMVPYDGDARGGDQGQGRPSFSRAGSSRDDLGASGGNALASGPNRNSEVEIGENVKLRIFGEKPESVFDRILSKKPSDATTPTKKLTQKKKEDTPSPGDPFVCSLEKLPGDDDLLKKAAEVPPLTKGGKSQQQRLNSAKKMKRPAASKPGKEEKKCKKQKTLDHTQGEDKEDECPPQNAKRPAASTKMQKTKNDSEKKGKKKMGPPSDQLDPSKPADRAILRRRADSDAWHNTFKQEFAKNEDEDKSKELARAAARKAREEFDRKHPKQPVQAKSKANKKEKEITPAEDINVQPPDVSQEKTSSTGPQDID</sequence>
<keyword evidence="18" id="KW-0472">Membrane</keyword>
<keyword evidence="9" id="KW-0962">Peroxisome biogenesis</keyword>
<evidence type="ECO:0000256" key="22">
    <source>
        <dbReference type="PROSITE-ProRule" id="PRU00175"/>
    </source>
</evidence>
<dbReference type="InterPro" id="IPR001841">
    <property type="entry name" value="Znf_RING"/>
</dbReference>
<dbReference type="AlphaFoldDB" id="A0A9P1BRT3"/>
<dbReference type="InterPro" id="IPR013083">
    <property type="entry name" value="Znf_RING/FYVE/PHD"/>
</dbReference>
<feature type="domain" description="RING-type" evidence="24">
    <location>
        <begin position="219"/>
        <end position="264"/>
    </location>
</feature>
<evidence type="ECO:0000313" key="26">
    <source>
        <dbReference type="EMBL" id="CAL1130920.1"/>
    </source>
</evidence>
<evidence type="ECO:0000256" key="10">
    <source>
        <dbReference type="ARBA" id="ARBA00022679"/>
    </source>
</evidence>
<keyword evidence="11" id="KW-0812">Transmembrane</keyword>
<evidence type="ECO:0000256" key="8">
    <source>
        <dbReference type="ARBA" id="ARBA00022448"/>
    </source>
</evidence>
<dbReference type="GO" id="GO:0005778">
    <property type="term" value="C:peroxisomal membrane"/>
    <property type="evidence" value="ECO:0007669"/>
    <property type="project" value="UniProtKB-SubCell"/>
</dbReference>
<dbReference type="InterPro" id="IPR004572">
    <property type="entry name" value="Protoporphyrinogen_oxidase"/>
</dbReference>
<comment type="pathway">
    <text evidence="4">Protein modification; protein ubiquitination.</text>
</comment>
<keyword evidence="13 22" id="KW-0863">Zinc-finger</keyword>
<comment type="function">
    <text evidence="2">Catalyzes the 6-electron oxidation of protoporphyrinogen-IX to form protoporphyrin-IX.</text>
</comment>
<feature type="region of interest" description="Disordered" evidence="23">
    <location>
        <begin position="828"/>
        <end position="873"/>
    </location>
</feature>
<dbReference type="PROSITE" id="PS00518">
    <property type="entry name" value="ZF_RING_1"/>
    <property type="match status" value="1"/>
</dbReference>
<evidence type="ECO:0000256" key="1">
    <source>
        <dbReference type="ARBA" id="ARBA00000900"/>
    </source>
</evidence>
<dbReference type="InterPro" id="IPR025654">
    <property type="entry name" value="PEX2/10"/>
</dbReference>
<comment type="subcellular location">
    <subcellularLocation>
        <location evidence="3">Peroxisome membrane</location>
        <topology evidence="3">Multi-pass membrane protein</topology>
    </subcellularLocation>
</comment>
<evidence type="ECO:0000256" key="23">
    <source>
        <dbReference type="SAM" id="MobiDB-lite"/>
    </source>
</evidence>
<dbReference type="SMART" id="SM00184">
    <property type="entry name" value="RING"/>
    <property type="match status" value="1"/>
</dbReference>
<protein>
    <recommendedName>
        <fullName evidence="24">RING-type domain-containing protein</fullName>
    </recommendedName>
</protein>
<feature type="compositionally biased region" description="Basic and acidic residues" evidence="23">
    <location>
        <begin position="586"/>
        <end position="605"/>
    </location>
</feature>
<keyword evidence="20" id="KW-0627">Porphyrin biosynthesis</keyword>
<evidence type="ECO:0000256" key="5">
    <source>
        <dbReference type="ARBA" id="ARBA00005073"/>
    </source>
</evidence>
<dbReference type="Gene3D" id="3.30.40.10">
    <property type="entry name" value="Zinc/RING finger domain, C3HC4 (zinc finger)"/>
    <property type="match status" value="1"/>
</dbReference>
<dbReference type="InterPro" id="IPR018957">
    <property type="entry name" value="Znf_C3HC4_RING-type"/>
</dbReference>
<evidence type="ECO:0000313" key="25">
    <source>
        <dbReference type="EMBL" id="CAI3977545.1"/>
    </source>
</evidence>
<dbReference type="InterPro" id="IPR002937">
    <property type="entry name" value="Amino_oxidase"/>
</dbReference>
<dbReference type="SUPFAM" id="SSF54373">
    <property type="entry name" value="FAD-linked reductases, C-terminal domain"/>
    <property type="match status" value="1"/>
</dbReference>
<dbReference type="OrthoDB" id="6270329at2759"/>
<dbReference type="GO" id="GO:0061630">
    <property type="term" value="F:ubiquitin protein ligase activity"/>
    <property type="evidence" value="ECO:0007669"/>
    <property type="project" value="UniProtKB-EC"/>
</dbReference>
<comment type="pathway">
    <text evidence="5">Porphyrin-containing compound metabolism; protoporphyrin-IX biosynthesis; protoporphyrin-IX from protoporphyrinogen-IX: step 1/1.</text>
</comment>
<feature type="non-terminal residue" evidence="25">
    <location>
        <position position="1138"/>
    </location>
</feature>
<dbReference type="EMBL" id="CAMXCT030000350">
    <property type="protein sequence ID" value="CAL4764857.1"/>
    <property type="molecule type" value="Genomic_DNA"/>
</dbReference>
<feature type="compositionally biased region" description="Basic and acidic residues" evidence="23">
    <location>
        <begin position="935"/>
        <end position="946"/>
    </location>
</feature>
<dbReference type="Gene3D" id="3.50.50.60">
    <property type="entry name" value="FAD/NAD(P)-binding domain"/>
    <property type="match status" value="1"/>
</dbReference>
<evidence type="ECO:0000256" key="13">
    <source>
        <dbReference type="ARBA" id="ARBA00022771"/>
    </source>
</evidence>
<dbReference type="NCBIfam" id="TIGR00562">
    <property type="entry name" value="proto_IX_ox"/>
    <property type="match status" value="1"/>
</dbReference>
<evidence type="ECO:0000256" key="2">
    <source>
        <dbReference type="ARBA" id="ARBA00002600"/>
    </source>
</evidence>
<evidence type="ECO:0000256" key="3">
    <source>
        <dbReference type="ARBA" id="ARBA00004585"/>
    </source>
</evidence>
<proteinExistence type="inferred from homology"/>
<comment type="catalytic activity">
    <reaction evidence="21">
        <text>protoporphyrinogen IX + 3 O2 = protoporphyrin IX + 3 H2O2</text>
        <dbReference type="Rhea" id="RHEA:25576"/>
        <dbReference type="ChEBI" id="CHEBI:15379"/>
        <dbReference type="ChEBI" id="CHEBI:16240"/>
        <dbReference type="ChEBI" id="CHEBI:57306"/>
        <dbReference type="ChEBI" id="CHEBI:57307"/>
        <dbReference type="EC" id="1.3.3.4"/>
    </reaction>
</comment>
<dbReference type="PANTHER" id="PTHR23350:SF0">
    <property type="entry name" value="PEROXISOME BIOGENESIS FACTOR 10"/>
    <property type="match status" value="1"/>
</dbReference>
<evidence type="ECO:0000256" key="12">
    <source>
        <dbReference type="ARBA" id="ARBA00022723"/>
    </source>
</evidence>
<evidence type="ECO:0000256" key="9">
    <source>
        <dbReference type="ARBA" id="ARBA00022593"/>
    </source>
</evidence>
<dbReference type="GO" id="GO:0006779">
    <property type="term" value="P:porphyrin-containing compound biosynthetic process"/>
    <property type="evidence" value="ECO:0007669"/>
    <property type="project" value="UniProtKB-KW"/>
</dbReference>
<dbReference type="GO" id="GO:0016558">
    <property type="term" value="P:protein import into peroxisome matrix"/>
    <property type="evidence" value="ECO:0007669"/>
    <property type="project" value="InterPro"/>
</dbReference>
<evidence type="ECO:0000256" key="15">
    <source>
        <dbReference type="ARBA" id="ARBA00022833"/>
    </source>
</evidence>
<dbReference type="Proteomes" id="UP001152797">
    <property type="component" value="Unassembled WGS sequence"/>
</dbReference>
<dbReference type="Pfam" id="PF04757">
    <property type="entry name" value="Pex2_Pex12"/>
    <property type="match status" value="1"/>
</dbReference>
<feature type="compositionally biased region" description="Basic and acidic residues" evidence="23">
    <location>
        <begin position="976"/>
        <end position="995"/>
    </location>
</feature>
<dbReference type="EMBL" id="CAMXCT010000350">
    <property type="protein sequence ID" value="CAI3977545.1"/>
    <property type="molecule type" value="Genomic_DNA"/>
</dbReference>
<evidence type="ECO:0000256" key="6">
    <source>
        <dbReference type="ARBA" id="ARBA00008704"/>
    </source>
</evidence>
<keyword evidence="8" id="KW-0813">Transport</keyword>
<organism evidence="25">
    <name type="scientific">Cladocopium goreaui</name>
    <dbReference type="NCBI Taxonomy" id="2562237"/>
    <lineage>
        <taxon>Eukaryota</taxon>
        <taxon>Sar</taxon>
        <taxon>Alveolata</taxon>
        <taxon>Dinophyceae</taxon>
        <taxon>Suessiales</taxon>
        <taxon>Symbiodiniaceae</taxon>
        <taxon>Cladocopium</taxon>
    </lineage>
</organism>
<accession>A0A9P1BRT3</accession>
<keyword evidence="19" id="KW-0576">Peroxisome</keyword>
<keyword evidence="17" id="KW-1133">Transmembrane helix</keyword>
<keyword evidence="12" id="KW-0479">Metal-binding</keyword>
<keyword evidence="16" id="KW-0653">Protein transport</keyword>
<keyword evidence="10" id="KW-0808">Transferase</keyword>
<name>A0A9P1BRT3_9DINO</name>
<dbReference type="InterPro" id="IPR017907">
    <property type="entry name" value="Znf_RING_CS"/>
</dbReference>
<reference evidence="25" key="1">
    <citation type="submission" date="2022-10" db="EMBL/GenBank/DDBJ databases">
        <authorList>
            <person name="Chen Y."/>
            <person name="Dougan E. K."/>
            <person name="Chan C."/>
            <person name="Rhodes N."/>
            <person name="Thang M."/>
        </authorList>
    </citation>
    <scope>NUCLEOTIDE SEQUENCE</scope>
</reference>
<evidence type="ECO:0000256" key="16">
    <source>
        <dbReference type="ARBA" id="ARBA00022927"/>
    </source>
</evidence>
<feature type="compositionally biased region" description="Basic and acidic residues" evidence="23">
    <location>
        <begin position="1041"/>
        <end position="1056"/>
    </location>
</feature>
<dbReference type="SUPFAM" id="SSF57850">
    <property type="entry name" value="RING/U-box"/>
    <property type="match status" value="1"/>
</dbReference>
<feature type="compositionally biased region" description="Basic and acidic residues" evidence="23">
    <location>
        <begin position="1064"/>
        <end position="1091"/>
    </location>
</feature>
<dbReference type="InterPro" id="IPR006845">
    <property type="entry name" value="Pex_N"/>
</dbReference>
<dbReference type="EMBL" id="CAMXCT020000350">
    <property type="protein sequence ID" value="CAL1130920.1"/>
    <property type="molecule type" value="Genomic_DNA"/>
</dbReference>
<keyword evidence="15" id="KW-0862">Zinc</keyword>
<evidence type="ECO:0000256" key="17">
    <source>
        <dbReference type="ARBA" id="ARBA00022989"/>
    </source>
</evidence>
<dbReference type="PROSITE" id="PS50089">
    <property type="entry name" value="ZF_RING_2"/>
    <property type="match status" value="1"/>
</dbReference>
<reference evidence="26" key="2">
    <citation type="submission" date="2024-04" db="EMBL/GenBank/DDBJ databases">
        <authorList>
            <person name="Chen Y."/>
            <person name="Shah S."/>
            <person name="Dougan E. K."/>
            <person name="Thang M."/>
            <person name="Chan C."/>
        </authorList>
    </citation>
    <scope>NUCLEOTIDE SEQUENCE [LARGE SCALE GENOMIC DNA]</scope>
</reference>
<comment type="catalytic activity">
    <reaction evidence="1">
        <text>S-ubiquitinyl-[E2 ubiquitin-conjugating enzyme]-L-cysteine + [acceptor protein]-L-lysine = [E2 ubiquitin-conjugating enzyme]-L-cysteine + N(6)-ubiquitinyl-[acceptor protein]-L-lysine.</text>
        <dbReference type="EC" id="2.3.2.27"/>
    </reaction>
</comment>
<dbReference type="InterPro" id="IPR036188">
    <property type="entry name" value="FAD/NAD-bd_sf"/>
</dbReference>
<dbReference type="GO" id="GO:0004729">
    <property type="term" value="F:oxygen-dependent protoporphyrinogen oxidase activity"/>
    <property type="evidence" value="ECO:0007669"/>
    <property type="project" value="UniProtKB-EC"/>
</dbReference>
<evidence type="ECO:0000256" key="7">
    <source>
        <dbReference type="ARBA" id="ARBA00010551"/>
    </source>
</evidence>